<dbReference type="Pfam" id="PF00535">
    <property type="entry name" value="Glycos_transf_2"/>
    <property type="match status" value="1"/>
</dbReference>
<dbReference type="PANTHER" id="PTHR43646">
    <property type="entry name" value="GLYCOSYLTRANSFERASE"/>
    <property type="match status" value="1"/>
</dbReference>
<keyword evidence="8" id="KW-1185">Reference proteome</keyword>
<evidence type="ECO:0000313" key="8">
    <source>
        <dbReference type="Proteomes" id="UP000237662"/>
    </source>
</evidence>
<feature type="domain" description="Glycosyltransferase 2-like" evidence="6">
    <location>
        <begin position="4"/>
        <end position="69"/>
    </location>
</feature>
<evidence type="ECO:0000259" key="6">
    <source>
        <dbReference type="Pfam" id="PF00535"/>
    </source>
</evidence>
<sequence length="203" mass="23082">MRPNPSFELIIVDGGSTDDTVRIASDHGARIVHSARGRATQMNAGAAAARGASFLFLHADTLLPKNFVRHFPAGNHAPPACFRLRFEGQQSSRLLQFYSYCTHFNIDAFRFGDQALWVLRRDFEAVGGYPADWQLLEDNYIVRKLRRHRGTFRVLPDAVTTSPRKYVRNGFAYTQLVYTLLYTLYRCGAGQALLRSVYLRLLH</sequence>
<evidence type="ECO:0000256" key="5">
    <source>
        <dbReference type="ARBA" id="ARBA00023136"/>
    </source>
</evidence>
<reference evidence="7 8" key="1">
    <citation type="submission" date="2018-02" db="EMBL/GenBank/DDBJ databases">
        <title>Genomic Encyclopedia of Archaeal and Bacterial Type Strains, Phase II (KMG-II): from individual species to whole genera.</title>
        <authorList>
            <person name="Goeker M."/>
        </authorList>
    </citation>
    <scope>NUCLEOTIDE SEQUENCE [LARGE SCALE GENOMIC DNA]</scope>
    <source>
        <strain evidence="7 8">DSM 29526</strain>
    </source>
</reference>
<accession>A0A2S6I225</accession>
<evidence type="ECO:0000256" key="3">
    <source>
        <dbReference type="ARBA" id="ARBA00022676"/>
    </source>
</evidence>
<dbReference type="GO" id="GO:0005886">
    <property type="term" value="C:plasma membrane"/>
    <property type="evidence" value="ECO:0007669"/>
    <property type="project" value="UniProtKB-SubCell"/>
</dbReference>
<organism evidence="7 8">
    <name type="scientific">Neolewinella xylanilytica</name>
    <dbReference type="NCBI Taxonomy" id="1514080"/>
    <lineage>
        <taxon>Bacteria</taxon>
        <taxon>Pseudomonadati</taxon>
        <taxon>Bacteroidota</taxon>
        <taxon>Saprospiria</taxon>
        <taxon>Saprospirales</taxon>
        <taxon>Lewinellaceae</taxon>
        <taxon>Neolewinella</taxon>
    </lineage>
</organism>
<dbReference type="AlphaFoldDB" id="A0A2S6I225"/>
<evidence type="ECO:0000313" key="7">
    <source>
        <dbReference type="EMBL" id="PPK85228.1"/>
    </source>
</evidence>
<keyword evidence="4 7" id="KW-0808">Transferase</keyword>
<gene>
    <name evidence="7" type="ORF">CLV84_2120</name>
</gene>
<dbReference type="EMBL" id="PTJC01000006">
    <property type="protein sequence ID" value="PPK85228.1"/>
    <property type="molecule type" value="Genomic_DNA"/>
</dbReference>
<name>A0A2S6I225_9BACT</name>
<evidence type="ECO:0000256" key="4">
    <source>
        <dbReference type="ARBA" id="ARBA00022679"/>
    </source>
</evidence>
<keyword evidence="3" id="KW-0328">Glycosyltransferase</keyword>
<protein>
    <submittedName>
        <fullName evidence="7">RSAM/selenodomain-associated transferase 2</fullName>
    </submittedName>
</protein>
<keyword evidence="5" id="KW-0472">Membrane</keyword>
<dbReference type="GO" id="GO:0016757">
    <property type="term" value="F:glycosyltransferase activity"/>
    <property type="evidence" value="ECO:0007669"/>
    <property type="project" value="UniProtKB-KW"/>
</dbReference>
<dbReference type="InterPro" id="IPR029044">
    <property type="entry name" value="Nucleotide-diphossugar_trans"/>
</dbReference>
<dbReference type="Proteomes" id="UP000237662">
    <property type="component" value="Unassembled WGS sequence"/>
</dbReference>
<evidence type="ECO:0000256" key="1">
    <source>
        <dbReference type="ARBA" id="ARBA00004236"/>
    </source>
</evidence>
<proteinExistence type="predicted"/>
<comment type="subcellular location">
    <subcellularLocation>
        <location evidence="1">Cell membrane</location>
    </subcellularLocation>
</comment>
<evidence type="ECO:0000256" key="2">
    <source>
        <dbReference type="ARBA" id="ARBA00022475"/>
    </source>
</evidence>
<keyword evidence="2" id="KW-1003">Cell membrane</keyword>
<dbReference type="Gene3D" id="3.90.550.10">
    <property type="entry name" value="Spore Coat Polysaccharide Biosynthesis Protein SpsA, Chain A"/>
    <property type="match status" value="1"/>
</dbReference>
<comment type="caution">
    <text evidence="7">The sequence shown here is derived from an EMBL/GenBank/DDBJ whole genome shotgun (WGS) entry which is preliminary data.</text>
</comment>
<dbReference type="SUPFAM" id="SSF53448">
    <property type="entry name" value="Nucleotide-diphospho-sugar transferases"/>
    <property type="match status" value="1"/>
</dbReference>
<dbReference type="PANTHER" id="PTHR43646:SF2">
    <property type="entry name" value="GLYCOSYLTRANSFERASE 2-LIKE DOMAIN-CONTAINING PROTEIN"/>
    <property type="match status" value="1"/>
</dbReference>
<dbReference type="InterPro" id="IPR001173">
    <property type="entry name" value="Glyco_trans_2-like"/>
</dbReference>